<gene>
    <name evidence="1" type="ORF">CALMAC_LOCUS9113</name>
</gene>
<sequence>MLHLPNSLYTRLAIHSLFFDPKILVTLSSQCGHRYRSSSHLDGTRKLPYTKFNKSQNIEEFWDILGTATTQPIHRKSICLLCV</sequence>
<protein>
    <submittedName>
        <fullName evidence="1">Uncharacterized protein</fullName>
    </submittedName>
</protein>
<dbReference type="Proteomes" id="UP000410492">
    <property type="component" value="Unassembled WGS sequence"/>
</dbReference>
<dbReference type="OrthoDB" id="196103at2759"/>
<reference evidence="1 2" key="1">
    <citation type="submission" date="2019-01" db="EMBL/GenBank/DDBJ databases">
        <authorList>
            <person name="Sayadi A."/>
        </authorList>
    </citation>
    <scope>NUCLEOTIDE SEQUENCE [LARGE SCALE GENOMIC DNA]</scope>
</reference>
<organism evidence="1 2">
    <name type="scientific">Callosobruchus maculatus</name>
    <name type="common">Southern cowpea weevil</name>
    <name type="synonym">Pulse bruchid</name>
    <dbReference type="NCBI Taxonomy" id="64391"/>
    <lineage>
        <taxon>Eukaryota</taxon>
        <taxon>Metazoa</taxon>
        <taxon>Ecdysozoa</taxon>
        <taxon>Arthropoda</taxon>
        <taxon>Hexapoda</taxon>
        <taxon>Insecta</taxon>
        <taxon>Pterygota</taxon>
        <taxon>Neoptera</taxon>
        <taxon>Endopterygota</taxon>
        <taxon>Coleoptera</taxon>
        <taxon>Polyphaga</taxon>
        <taxon>Cucujiformia</taxon>
        <taxon>Chrysomeloidea</taxon>
        <taxon>Chrysomelidae</taxon>
        <taxon>Bruchinae</taxon>
        <taxon>Bruchini</taxon>
        <taxon>Callosobruchus</taxon>
    </lineage>
</organism>
<evidence type="ECO:0000313" key="1">
    <source>
        <dbReference type="EMBL" id="VEN47296.1"/>
    </source>
</evidence>
<dbReference type="EMBL" id="CAACVG010007835">
    <property type="protein sequence ID" value="VEN47296.1"/>
    <property type="molecule type" value="Genomic_DNA"/>
</dbReference>
<proteinExistence type="predicted"/>
<name>A0A653CHW8_CALMS</name>
<keyword evidence="2" id="KW-1185">Reference proteome</keyword>
<accession>A0A653CHW8</accession>
<dbReference type="AlphaFoldDB" id="A0A653CHW8"/>
<evidence type="ECO:0000313" key="2">
    <source>
        <dbReference type="Proteomes" id="UP000410492"/>
    </source>
</evidence>